<feature type="non-terminal residue" evidence="9">
    <location>
        <position position="1"/>
    </location>
</feature>
<dbReference type="Proteomes" id="UP000240883">
    <property type="component" value="Unassembled WGS sequence"/>
</dbReference>
<proteinExistence type="inferred from homology"/>
<evidence type="ECO:0000256" key="1">
    <source>
        <dbReference type="ARBA" id="ARBA00004127"/>
    </source>
</evidence>
<dbReference type="SUPFAM" id="SSF103473">
    <property type="entry name" value="MFS general substrate transporter"/>
    <property type="match status" value="1"/>
</dbReference>
<feature type="transmembrane region" description="Helical" evidence="8">
    <location>
        <begin position="243"/>
        <end position="262"/>
    </location>
</feature>
<reference evidence="9 10" key="1">
    <citation type="journal article" date="2018" name="Front. Microbiol.">
        <title>Genome-Wide Analysis of Corynespora cassiicola Leaf Fall Disease Putative Effectors.</title>
        <authorList>
            <person name="Lopez D."/>
            <person name="Ribeiro S."/>
            <person name="Label P."/>
            <person name="Fumanal B."/>
            <person name="Venisse J.S."/>
            <person name="Kohler A."/>
            <person name="de Oliveira R.R."/>
            <person name="Labutti K."/>
            <person name="Lipzen A."/>
            <person name="Lail K."/>
            <person name="Bauer D."/>
            <person name="Ohm R.A."/>
            <person name="Barry K.W."/>
            <person name="Spatafora J."/>
            <person name="Grigoriev I.V."/>
            <person name="Martin F.M."/>
            <person name="Pujade-Renaud V."/>
        </authorList>
    </citation>
    <scope>NUCLEOTIDE SEQUENCE [LARGE SCALE GENOMIC DNA]</scope>
    <source>
        <strain evidence="9 10">Philippines</strain>
    </source>
</reference>
<comment type="subcellular location">
    <subcellularLocation>
        <location evidence="1">Endomembrane system</location>
        <topology evidence="1">Multi-pass membrane protein</topology>
    </subcellularLocation>
</comment>
<evidence type="ECO:0000256" key="5">
    <source>
        <dbReference type="ARBA" id="ARBA00022989"/>
    </source>
</evidence>
<evidence type="ECO:0000256" key="2">
    <source>
        <dbReference type="ARBA" id="ARBA00008335"/>
    </source>
</evidence>
<dbReference type="AlphaFoldDB" id="A0A2T2NPK0"/>
<sequence length="470" mass="52425">IAISTVWNGILGVISHPVAAKLSDVFGRPCILMAALLLVGIGSTIIYSTSTVEALVAGGMVYNAGRHAVWLMIETILGDMTAIRERIFFLSIPQINDIYSQWISDLLWKTFHPAYVYTLIFFPWLTLSVFGMPFFILFFVTKKRLSPQLTAKYEAYRSAHKATGRMLLLPHLFWRLDVPGLVLLTIALGLALYPLAISRPVMEKTIFIDPTNLVPFVFGLLCLPAFVLWEIKATHPVLPYKLLYHRSVWGSIGLLFTFYFIVELQMSYLHTMLVVAFDQEQSTADRVMLLNKVSSAISSLYIGYVAYGTDYYKSFLVAGTLLSFPILGIAFKWPSGNLPLNLLAMYTVQITLGYIEGQFQAPTLAILQGVAGCNETAAVTGLFYTVKQFAVLFARTIAAIIWRSITFSNLLKENGYQIAYSAVFEPMALIRSFTWGTDGRENMVKAYATGSRAITLVGLCLCVLMLFFAL</sequence>
<feature type="transmembrane region" description="Helical" evidence="8">
    <location>
        <begin position="213"/>
        <end position="231"/>
    </location>
</feature>
<keyword evidence="4 8" id="KW-0812">Transmembrane</keyword>
<accession>A0A2T2NPK0</accession>
<evidence type="ECO:0000256" key="4">
    <source>
        <dbReference type="ARBA" id="ARBA00022692"/>
    </source>
</evidence>
<evidence type="ECO:0000256" key="8">
    <source>
        <dbReference type="SAM" id="Phobius"/>
    </source>
</evidence>
<dbReference type="GO" id="GO:0022857">
    <property type="term" value="F:transmembrane transporter activity"/>
    <property type="evidence" value="ECO:0007669"/>
    <property type="project" value="TreeGrafter"/>
</dbReference>
<protein>
    <recommendedName>
        <fullName evidence="11">MFS general substrate transporter</fullName>
    </recommendedName>
</protein>
<keyword evidence="3" id="KW-0813">Transport</keyword>
<evidence type="ECO:0000256" key="3">
    <source>
        <dbReference type="ARBA" id="ARBA00022448"/>
    </source>
</evidence>
<dbReference type="Gene3D" id="1.20.1250.20">
    <property type="entry name" value="MFS general substrate transporter like domains"/>
    <property type="match status" value="1"/>
</dbReference>
<dbReference type="EMBL" id="KZ678135">
    <property type="protein sequence ID" value="PSN67343.1"/>
    <property type="molecule type" value="Genomic_DNA"/>
</dbReference>
<evidence type="ECO:0000256" key="7">
    <source>
        <dbReference type="ARBA" id="ARBA00023136"/>
    </source>
</evidence>
<dbReference type="GO" id="GO:0005886">
    <property type="term" value="C:plasma membrane"/>
    <property type="evidence" value="ECO:0007669"/>
    <property type="project" value="TreeGrafter"/>
</dbReference>
<dbReference type="GO" id="GO:0012505">
    <property type="term" value="C:endomembrane system"/>
    <property type="evidence" value="ECO:0007669"/>
    <property type="project" value="UniProtKB-SubCell"/>
</dbReference>
<comment type="similarity">
    <text evidence="2">Belongs to the major facilitator superfamily.</text>
</comment>
<dbReference type="OrthoDB" id="2241241at2759"/>
<feature type="transmembrane region" description="Helical" evidence="8">
    <location>
        <begin position="114"/>
        <end position="140"/>
    </location>
</feature>
<keyword evidence="10" id="KW-1185">Reference proteome</keyword>
<name>A0A2T2NPK0_CORCC</name>
<feature type="transmembrane region" description="Helical" evidence="8">
    <location>
        <begin position="450"/>
        <end position="469"/>
    </location>
</feature>
<evidence type="ECO:0008006" key="11">
    <source>
        <dbReference type="Google" id="ProtNLM"/>
    </source>
</evidence>
<keyword evidence="5 8" id="KW-1133">Transmembrane helix</keyword>
<dbReference type="PANTHER" id="PTHR23501">
    <property type="entry name" value="MAJOR FACILITATOR SUPERFAMILY"/>
    <property type="match status" value="1"/>
</dbReference>
<keyword evidence="6" id="KW-0406">Ion transport</keyword>
<evidence type="ECO:0000313" key="9">
    <source>
        <dbReference type="EMBL" id="PSN67343.1"/>
    </source>
</evidence>
<keyword evidence="7 8" id="KW-0472">Membrane</keyword>
<dbReference type="InterPro" id="IPR036259">
    <property type="entry name" value="MFS_trans_sf"/>
</dbReference>
<organism evidence="9 10">
    <name type="scientific">Corynespora cassiicola Philippines</name>
    <dbReference type="NCBI Taxonomy" id="1448308"/>
    <lineage>
        <taxon>Eukaryota</taxon>
        <taxon>Fungi</taxon>
        <taxon>Dikarya</taxon>
        <taxon>Ascomycota</taxon>
        <taxon>Pezizomycotina</taxon>
        <taxon>Dothideomycetes</taxon>
        <taxon>Pleosporomycetidae</taxon>
        <taxon>Pleosporales</taxon>
        <taxon>Corynesporascaceae</taxon>
        <taxon>Corynespora</taxon>
    </lineage>
</organism>
<gene>
    <name evidence="9" type="ORF">BS50DRAFT_474921</name>
</gene>
<evidence type="ECO:0000313" key="10">
    <source>
        <dbReference type="Proteomes" id="UP000240883"/>
    </source>
</evidence>
<evidence type="ECO:0000256" key="6">
    <source>
        <dbReference type="ARBA" id="ARBA00023065"/>
    </source>
</evidence>
<feature type="non-terminal residue" evidence="9">
    <location>
        <position position="470"/>
    </location>
</feature>
<dbReference type="PANTHER" id="PTHR23501:SF92">
    <property type="entry name" value="GLUTATHIONE EXCHANGER 1-RELATED"/>
    <property type="match status" value="1"/>
</dbReference>
<feature type="transmembrane region" description="Helical" evidence="8">
    <location>
        <begin position="172"/>
        <end position="193"/>
    </location>
</feature>
<dbReference type="GO" id="GO:0006811">
    <property type="term" value="P:monoatomic ion transport"/>
    <property type="evidence" value="ECO:0007669"/>
    <property type="project" value="UniProtKB-KW"/>
</dbReference>
<feature type="transmembrane region" description="Helical" evidence="8">
    <location>
        <begin position="30"/>
        <end position="50"/>
    </location>
</feature>
<feature type="transmembrane region" description="Helical" evidence="8">
    <location>
        <begin position="311"/>
        <end position="331"/>
    </location>
</feature>